<comment type="caution">
    <text evidence="1">The sequence shown here is derived from an EMBL/GenBank/DDBJ whole genome shotgun (WGS) entry which is preliminary data.</text>
</comment>
<proteinExistence type="predicted"/>
<dbReference type="EMBL" id="JADYXP020000011">
    <property type="protein sequence ID" value="KAL0114880.1"/>
    <property type="molecule type" value="Genomic_DNA"/>
</dbReference>
<dbReference type="Proteomes" id="UP001430953">
    <property type="component" value="Unassembled WGS sequence"/>
</dbReference>
<name>A0AAW2FIK0_9HYME</name>
<accession>A0AAW2FIK0</accession>
<keyword evidence="2" id="KW-1185">Reference proteome</keyword>
<protein>
    <submittedName>
        <fullName evidence="1">Uncharacterized protein</fullName>
    </submittedName>
</protein>
<evidence type="ECO:0000313" key="1">
    <source>
        <dbReference type="EMBL" id="KAL0114880.1"/>
    </source>
</evidence>
<gene>
    <name evidence="1" type="ORF">PUN28_011914</name>
</gene>
<reference evidence="1 2" key="1">
    <citation type="submission" date="2023-03" db="EMBL/GenBank/DDBJ databases">
        <title>High recombination rates correlate with genetic variation in Cardiocondyla obscurior ants.</title>
        <authorList>
            <person name="Errbii M."/>
        </authorList>
    </citation>
    <scope>NUCLEOTIDE SEQUENCE [LARGE SCALE GENOMIC DNA]</scope>
    <source>
        <strain evidence="1">Alpha-2009</strain>
        <tissue evidence="1">Whole body</tissue>
    </source>
</reference>
<dbReference type="AlphaFoldDB" id="A0AAW2FIK0"/>
<organism evidence="1 2">
    <name type="scientific">Cardiocondyla obscurior</name>
    <dbReference type="NCBI Taxonomy" id="286306"/>
    <lineage>
        <taxon>Eukaryota</taxon>
        <taxon>Metazoa</taxon>
        <taxon>Ecdysozoa</taxon>
        <taxon>Arthropoda</taxon>
        <taxon>Hexapoda</taxon>
        <taxon>Insecta</taxon>
        <taxon>Pterygota</taxon>
        <taxon>Neoptera</taxon>
        <taxon>Endopterygota</taxon>
        <taxon>Hymenoptera</taxon>
        <taxon>Apocrita</taxon>
        <taxon>Aculeata</taxon>
        <taxon>Formicoidea</taxon>
        <taxon>Formicidae</taxon>
        <taxon>Myrmicinae</taxon>
        <taxon>Cardiocondyla</taxon>
    </lineage>
</organism>
<evidence type="ECO:0000313" key="2">
    <source>
        <dbReference type="Proteomes" id="UP001430953"/>
    </source>
</evidence>
<sequence>MHTGLFRAFYFYQKPRYGQKTKKNKCLRANPDFLLPPGAEIWPKNKKKFGNLATSPCAGLKGDSFKPIPSFLLLPEAKI</sequence>